<feature type="transmembrane region" description="Helical" evidence="1">
    <location>
        <begin position="90"/>
        <end position="111"/>
    </location>
</feature>
<feature type="transmembrane region" description="Helical" evidence="1">
    <location>
        <begin position="20"/>
        <end position="36"/>
    </location>
</feature>
<name>A0A077EDZ3_9FLAO</name>
<proteinExistence type="predicted"/>
<dbReference type="Pfam" id="PF19851">
    <property type="entry name" value="DUF6326"/>
    <property type="match status" value="1"/>
</dbReference>
<keyword evidence="1" id="KW-0812">Transmembrane</keyword>
<dbReference type="KEGG" id="eao:BD94_2006"/>
<dbReference type="STRING" id="1338011.BD94_2006"/>
<evidence type="ECO:0000313" key="2">
    <source>
        <dbReference type="EMBL" id="AIL45781.1"/>
    </source>
</evidence>
<dbReference type="AlphaFoldDB" id="A0A077EDZ3"/>
<feature type="transmembrane region" description="Helical" evidence="1">
    <location>
        <begin position="117"/>
        <end position="137"/>
    </location>
</feature>
<reference evidence="2 3" key="1">
    <citation type="journal article" date="2013" name="Lancet">
        <title>First case of E anophelis outbreak in an intensive-care unit.</title>
        <authorList>
            <person name="Teo J."/>
            <person name="Tan S.Y."/>
            <person name="Tay M."/>
            <person name="Ding Y."/>
            <person name="Kjelleberg S."/>
            <person name="Givskov M."/>
            <person name="Lin R.T."/>
            <person name="Yang L."/>
        </authorList>
    </citation>
    <scope>NUCLEOTIDE SEQUENCE [LARGE SCALE GENOMIC DNA]</scope>
    <source>
        <strain evidence="2 3">NUHP1</strain>
    </source>
</reference>
<keyword evidence="1" id="KW-1133">Transmembrane helix</keyword>
<gene>
    <name evidence="2" type="ORF">BD94_2006</name>
</gene>
<dbReference type="eggNOG" id="ENOG50313GU">
    <property type="taxonomic scope" value="Bacteria"/>
</dbReference>
<dbReference type="RefSeq" id="WP_024564364.1">
    <property type="nucleotide sequence ID" value="NZ_CP007547.1"/>
</dbReference>
<evidence type="ECO:0000313" key="3">
    <source>
        <dbReference type="Proteomes" id="UP000028933"/>
    </source>
</evidence>
<dbReference type="HOGENOM" id="CLU_150007_0_0_10"/>
<dbReference type="EMBL" id="CP007547">
    <property type="protein sequence ID" value="AIL45781.1"/>
    <property type="molecule type" value="Genomic_DNA"/>
</dbReference>
<sequence>MNIHTPHKTKLENSKIDVKIKLATLWASVTLCYLYGDYFELYVPGKVKGLIDGHNLLNDPRKLLGASLLLAIPAVMVGLSVILKPRLNRLLNLIFGILFTLIMLLIAITSLDSWRAFYVFLALTESAITILIVLYAWKWPKQKLS</sequence>
<dbReference type="InterPro" id="IPR046289">
    <property type="entry name" value="DUF6326"/>
</dbReference>
<protein>
    <submittedName>
        <fullName evidence="2">Uncharacterized protein</fullName>
    </submittedName>
</protein>
<dbReference type="Proteomes" id="UP000028933">
    <property type="component" value="Chromosome"/>
</dbReference>
<accession>A0A077EDZ3</accession>
<keyword evidence="1" id="KW-0472">Membrane</keyword>
<evidence type="ECO:0000256" key="1">
    <source>
        <dbReference type="SAM" id="Phobius"/>
    </source>
</evidence>
<organism evidence="2 3">
    <name type="scientific">Elizabethkingia anophelis NUHP1</name>
    <dbReference type="NCBI Taxonomy" id="1338011"/>
    <lineage>
        <taxon>Bacteria</taxon>
        <taxon>Pseudomonadati</taxon>
        <taxon>Bacteroidota</taxon>
        <taxon>Flavobacteriia</taxon>
        <taxon>Flavobacteriales</taxon>
        <taxon>Weeksellaceae</taxon>
        <taxon>Elizabethkingia</taxon>
    </lineage>
</organism>
<feature type="transmembrane region" description="Helical" evidence="1">
    <location>
        <begin position="63"/>
        <end position="83"/>
    </location>
</feature>